<dbReference type="GO" id="GO:0005737">
    <property type="term" value="C:cytoplasm"/>
    <property type="evidence" value="ECO:0007669"/>
    <property type="project" value="TreeGrafter"/>
</dbReference>
<dbReference type="EMBL" id="KK898283">
    <property type="protein sequence ID" value="KDQ65271.1"/>
    <property type="molecule type" value="Genomic_DNA"/>
</dbReference>
<dbReference type="PANTHER" id="PTHR14208:SF2">
    <property type="entry name" value="PROTEIN KRASAVIETZ"/>
    <property type="match status" value="1"/>
</dbReference>
<keyword evidence="3" id="KW-1185">Reference proteome</keyword>
<dbReference type="AlphaFoldDB" id="A0A067QRB3"/>
<dbReference type="GO" id="GO:0016020">
    <property type="term" value="C:membrane"/>
    <property type="evidence" value="ECO:0007669"/>
    <property type="project" value="TreeGrafter"/>
</dbReference>
<feature type="domain" description="5MP1/2-like HEAT" evidence="1">
    <location>
        <begin position="47"/>
        <end position="123"/>
    </location>
</feature>
<dbReference type="Proteomes" id="UP000027135">
    <property type="component" value="Unassembled WGS sequence"/>
</dbReference>
<protein>
    <submittedName>
        <fullName evidence="2">Protein extra bases</fullName>
    </submittedName>
</protein>
<accession>A0A067QRB3</accession>
<sequence length="123" mass="13934">MFPLIKKGISGSARKLLQMPVVSLIVAYWPVAPCHLLDGCRQFGLHFAEHLVKDSLALEFLMEVFVTWKQEKGLASLMTALKRGGIESRLMEFVPLNKRTEEHFRAAFEEKGLADIVKLHKAQ</sequence>
<name>A0A067QRB3_ZOONE</name>
<reference evidence="2 3" key="1">
    <citation type="journal article" date="2014" name="Nat. Commun.">
        <title>Molecular traces of alternative social organization in a termite genome.</title>
        <authorList>
            <person name="Terrapon N."/>
            <person name="Li C."/>
            <person name="Robertson H.M."/>
            <person name="Ji L."/>
            <person name="Meng X."/>
            <person name="Booth W."/>
            <person name="Chen Z."/>
            <person name="Childers C.P."/>
            <person name="Glastad K.M."/>
            <person name="Gokhale K."/>
            <person name="Gowin J."/>
            <person name="Gronenberg W."/>
            <person name="Hermansen R.A."/>
            <person name="Hu H."/>
            <person name="Hunt B.G."/>
            <person name="Huylmans A.K."/>
            <person name="Khalil S.M."/>
            <person name="Mitchell R.D."/>
            <person name="Munoz-Torres M.C."/>
            <person name="Mustard J.A."/>
            <person name="Pan H."/>
            <person name="Reese J.T."/>
            <person name="Scharf M.E."/>
            <person name="Sun F."/>
            <person name="Vogel H."/>
            <person name="Xiao J."/>
            <person name="Yang W."/>
            <person name="Yang Z."/>
            <person name="Yang Z."/>
            <person name="Zhou J."/>
            <person name="Zhu J."/>
            <person name="Brent C.S."/>
            <person name="Elsik C.G."/>
            <person name="Goodisman M.A."/>
            <person name="Liberles D.A."/>
            <person name="Roe R.M."/>
            <person name="Vargo E.L."/>
            <person name="Vilcinskas A."/>
            <person name="Wang J."/>
            <person name="Bornberg-Bauer E."/>
            <person name="Korb J."/>
            <person name="Zhang G."/>
            <person name="Liebig J."/>
        </authorList>
    </citation>
    <scope>NUCLEOTIDE SEQUENCE [LARGE SCALE GENOMIC DNA]</scope>
    <source>
        <tissue evidence="2">Whole organism</tissue>
    </source>
</reference>
<dbReference type="eggNOG" id="KOG2297">
    <property type="taxonomic scope" value="Eukaryota"/>
</dbReference>
<organism evidence="2 3">
    <name type="scientific">Zootermopsis nevadensis</name>
    <name type="common">Dampwood termite</name>
    <dbReference type="NCBI Taxonomy" id="136037"/>
    <lineage>
        <taxon>Eukaryota</taxon>
        <taxon>Metazoa</taxon>
        <taxon>Ecdysozoa</taxon>
        <taxon>Arthropoda</taxon>
        <taxon>Hexapoda</taxon>
        <taxon>Insecta</taxon>
        <taxon>Pterygota</taxon>
        <taxon>Neoptera</taxon>
        <taxon>Polyneoptera</taxon>
        <taxon>Dictyoptera</taxon>
        <taxon>Blattodea</taxon>
        <taxon>Blattoidea</taxon>
        <taxon>Termitoidae</taxon>
        <taxon>Termopsidae</taxon>
        <taxon>Zootermopsis</taxon>
    </lineage>
</organism>
<proteinExistence type="predicted"/>
<evidence type="ECO:0000259" key="1">
    <source>
        <dbReference type="Pfam" id="PF25504"/>
    </source>
</evidence>
<dbReference type="InterPro" id="IPR051245">
    <property type="entry name" value="eIF5-mimic_regulator"/>
</dbReference>
<evidence type="ECO:0000313" key="2">
    <source>
        <dbReference type="EMBL" id="KDQ65271.1"/>
    </source>
</evidence>
<gene>
    <name evidence="2" type="ORF">L798_00068</name>
</gene>
<evidence type="ECO:0000313" key="3">
    <source>
        <dbReference type="Proteomes" id="UP000027135"/>
    </source>
</evidence>
<dbReference type="InterPro" id="IPR057397">
    <property type="entry name" value="HEAT_5MP1_2"/>
</dbReference>
<dbReference type="InParanoid" id="A0A067QRB3"/>
<feature type="non-terminal residue" evidence="2">
    <location>
        <position position="123"/>
    </location>
</feature>
<dbReference type="Pfam" id="PF25504">
    <property type="entry name" value="HEAT_5MP1_2"/>
    <property type="match status" value="1"/>
</dbReference>
<dbReference type="PANTHER" id="PTHR14208">
    <property type="entry name" value="BASIC LEUCINE ZIPPER AND W2 DOMAIN-CONTAINING PROTEIN"/>
    <property type="match status" value="1"/>
</dbReference>